<dbReference type="AlphaFoldDB" id="A0A837J9Y6"/>
<dbReference type="InterPro" id="IPR036487">
    <property type="entry name" value="QH-AmDH_gsu_sf"/>
</dbReference>
<dbReference type="GO" id="GO:0016638">
    <property type="term" value="F:oxidoreductase activity, acting on the CH-NH2 group of donors"/>
    <property type="evidence" value="ECO:0007669"/>
    <property type="project" value="InterPro"/>
</dbReference>
<feature type="region of interest" description="Disordered" evidence="1">
    <location>
        <begin position="80"/>
        <end position="107"/>
    </location>
</feature>
<organism evidence="3 4">
    <name type="scientific">Aliarcobacter butzleri L352</name>
    <dbReference type="NCBI Taxonomy" id="1447260"/>
    <lineage>
        <taxon>Bacteria</taxon>
        <taxon>Pseudomonadati</taxon>
        <taxon>Campylobacterota</taxon>
        <taxon>Epsilonproteobacteria</taxon>
        <taxon>Campylobacterales</taxon>
        <taxon>Arcobacteraceae</taxon>
        <taxon>Aliarcobacter</taxon>
    </lineage>
</organism>
<dbReference type="Gene3D" id="4.10.940.10">
    <property type="entry name" value="Quinohemoprotein amine dehydrogenase, gamma subunit structural domain"/>
    <property type="match status" value="1"/>
</dbReference>
<dbReference type="InterPro" id="IPR047830">
    <property type="entry name" value="QHNDH_gamma"/>
</dbReference>
<proteinExistence type="predicted"/>
<dbReference type="Pfam" id="PF08992">
    <property type="entry name" value="QH-AmDH_gamma"/>
    <property type="match status" value="1"/>
</dbReference>
<feature type="domain" description="Quinohemoprotein amine dehydrogenase gamma subunit structural" evidence="2">
    <location>
        <begin position="31"/>
        <end position="103"/>
    </location>
</feature>
<evidence type="ECO:0000259" key="2">
    <source>
        <dbReference type="Pfam" id="PF08992"/>
    </source>
</evidence>
<name>A0A837J9Y6_9BACT</name>
<evidence type="ECO:0000313" key="3">
    <source>
        <dbReference type="EMBL" id="KLE03321.1"/>
    </source>
</evidence>
<dbReference type="Proteomes" id="UP000035462">
    <property type="component" value="Unassembled WGS sequence"/>
</dbReference>
<dbReference type="EMBL" id="JAIT01000060">
    <property type="protein sequence ID" value="KLE03321.1"/>
    <property type="molecule type" value="Genomic_DNA"/>
</dbReference>
<dbReference type="InterPro" id="IPR015084">
    <property type="entry name" value="QH-AmDH_gsu_dom"/>
</dbReference>
<feature type="compositionally biased region" description="Polar residues" evidence="1">
    <location>
        <begin position="80"/>
        <end position="100"/>
    </location>
</feature>
<reference evidence="3 4" key="1">
    <citation type="submission" date="2014-01" db="EMBL/GenBank/DDBJ databases">
        <title>Development of a Comparative Genomic Fingerprinting Assay for High Resolution Genotyping of Arcobacter butzleri.</title>
        <authorList>
            <person name="Webb A.L."/>
            <person name="Inglis G.D."/>
            <person name="Kruczkiewicz P."/>
            <person name="Selinger L.B."/>
            <person name="Taboada E.N."/>
        </authorList>
    </citation>
    <scope>NUCLEOTIDE SEQUENCE [LARGE SCALE GENOMIC DNA]</scope>
    <source>
        <strain evidence="3 4">L352</strain>
    </source>
</reference>
<accession>A0A837J9Y6</accession>
<dbReference type="SUPFAM" id="SSF69131">
    <property type="entry name" value="Quinohemoprotein amine dehydrogenase C chain"/>
    <property type="match status" value="1"/>
</dbReference>
<gene>
    <name evidence="3" type="ORF">AF77_10300</name>
</gene>
<dbReference type="NCBIfam" id="NF037958">
    <property type="entry name" value="QH_gamma"/>
    <property type="match status" value="1"/>
</dbReference>
<dbReference type="RefSeq" id="WP_046995354.1">
    <property type="nucleotide sequence ID" value="NZ_JAIT01000060.1"/>
</dbReference>
<protein>
    <submittedName>
        <fullName evidence="3">Quinohemoprotein amine dehydrogenase subunit gamma</fullName>
    </submittedName>
</protein>
<comment type="caution">
    <text evidence="3">The sequence shown here is derived from an EMBL/GenBank/DDBJ whole genome shotgun (WGS) entry which is preliminary data.</text>
</comment>
<sequence>MGLFKPLNPKADLLNKSIKEGYEKEVVAMQSIVGCTSTFDPGWEVDAFGGVAGLCQPMEADLYGCSDPCWWPTQVPDTMNNPNWSKKAPNSSKDWRNLNSVFPIDDK</sequence>
<evidence type="ECO:0000313" key="4">
    <source>
        <dbReference type="Proteomes" id="UP000035462"/>
    </source>
</evidence>
<evidence type="ECO:0000256" key="1">
    <source>
        <dbReference type="SAM" id="MobiDB-lite"/>
    </source>
</evidence>